<keyword evidence="3" id="KW-1185">Reference proteome</keyword>
<sequence length="62" mass="6740">MGKEGSLDVASEEVGQGEGCYRQGGNGAVQDVMEPATHTLEEVMNMEFESPEAAIRFYETVQ</sequence>
<evidence type="ECO:0000256" key="1">
    <source>
        <dbReference type="SAM" id="MobiDB-lite"/>
    </source>
</evidence>
<evidence type="ECO:0000313" key="2">
    <source>
        <dbReference type="EMBL" id="MED6157666.1"/>
    </source>
</evidence>
<protein>
    <submittedName>
        <fullName evidence="2">Uncharacterized protein</fullName>
    </submittedName>
</protein>
<dbReference type="EMBL" id="JASCZI010120922">
    <property type="protein sequence ID" value="MED6157666.1"/>
    <property type="molecule type" value="Genomic_DNA"/>
</dbReference>
<evidence type="ECO:0000313" key="3">
    <source>
        <dbReference type="Proteomes" id="UP001341840"/>
    </source>
</evidence>
<reference evidence="2 3" key="1">
    <citation type="journal article" date="2023" name="Plants (Basel)">
        <title>Bridging the Gap: Combining Genomics and Transcriptomics Approaches to Understand Stylosanthes scabra, an Orphan Legume from the Brazilian Caatinga.</title>
        <authorList>
            <person name="Ferreira-Neto J.R.C."/>
            <person name="da Silva M.D."/>
            <person name="Binneck E."/>
            <person name="de Melo N.F."/>
            <person name="da Silva R.H."/>
            <person name="de Melo A.L.T.M."/>
            <person name="Pandolfi V."/>
            <person name="Bustamante F.O."/>
            <person name="Brasileiro-Vidal A.C."/>
            <person name="Benko-Iseppon A.M."/>
        </authorList>
    </citation>
    <scope>NUCLEOTIDE SEQUENCE [LARGE SCALE GENOMIC DNA]</scope>
    <source>
        <tissue evidence="2">Leaves</tissue>
    </source>
</reference>
<feature type="compositionally biased region" description="Gly residues" evidence="1">
    <location>
        <begin position="16"/>
        <end position="27"/>
    </location>
</feature>
<dbReference type="Proteomes" id="UP001341840">
    <property type="component" value="Unassembled WGS sequence"/>
</dbReference>
<feature type="region of interest" description="Disordered" evidence="1">
    <location>
        <begin position="1"/>
        <end position="30"/>
    </location>
</feature>
<accession>A0ABU6U8V6</accession>
<gene>
    <name evidence="2" type="ORF">PIB30_025444</name>
</gene>
<organism evidence="2 3">
    <name type="scientific">Stylosanthes scabra</name>
    <dbReference type="NCBI Taxonomy" id="79078"/>
    <lineage>
        <taxon>Eukaryota</taxon>
        <taxon>Viridiplantae</taxon>
        <taxon>Streptophyta</taxon>
        <taxon>Embryophyta</taxon>
        <taxon>Tracheophyta</taxon>
        <taxon>Spermatophyta</taxon>
        <taxon>Magnoliopsida</taxon>
        <taxon>eudicotyledons</taxon>
        <taxon>Gunneridae</taxon>
        <taxon>Pentapetalae</taxon>
        <taxon>rosids</taxon>
        <taxon>fabids</taxon>
        <taxon>Fabales</taxon>
        <taxon>Fabaceae</taxon>
        <taxon>Papilionoideae</taxon>
        <taxon>50 kb inversion clade</taxon>
        <taxon>dalbergioids sensu lato</taxon>
        <taxon>Dalbergieae</taxon>
        <taxon>Pterocarpus clade</taxon>
        <taxon>Stylosanthes</taxon>
    </lineage>
</organism>
<proteinExistence type="predicted"/>
<comment type="caution">
    <text evidence="2">The sequence shown here is derived from an EMBL/GenBank/DDBJ whole genome shotgun (WGS) entry which is preliminary data.</text>
</comment>
<name>A0ABU6U8V6_9FABA</name>